<dbReference type="InParanoid" id="A0A409YIG2"/>
<dbReference type="Proteomes" id="UP000284706">
    <property type="component" value="Unassembled WGS sequence"/>
</dbReference>
<evidence type="ECO:0000313" key="2">
    <source>
        <dbReference type="Proteomes" id="UP000284706"/>
    </source>
</evidence>
<organism evidence="1 2">
    <name type="scientific">Gymnopilus dilepis</name>
    <dbReference type="NCBI Taxonomy" id="231916"/>
    <lineage>
        <taxon>Eukaryota</taxon>
        <taxon>Fungi</taxon>
        <taxon>Dikarya</taxon>
        <taxon>Basidiomycota</taxon>
        <taxon>Agaricomycotina</taxon>
        <taxon>Agaricomycetes</taxon>
        <taxon>Agaricomycetidae</taxon>
        <taxon>Agaricales</taxon>
        <taxon>Agaricineae</taxon>
        <taxon>Hymenogastraceae</taxon>
        <taxon>Gymnopilus</taxon>
    </lineage>
</organism>
<dbReference type="EMBL" id="NHYE01000816">
    <property type="protein sequence ID" value="PPR02819.1"/>
    <property type="molecule type" value="Genomic_DNA"/>
</dbReference>
<accession>A0A409YIG2</accession>
<sequence length="455" mass="51698">MQHSESGSSPFSKLDFDLLGRILSVNLNAQAKKALTPYNDSEWDINVVQTVHTGSQPGFEQLRHASQVCSSWRSFILDSPLLWARPLELQQLLLKPVQWRDEVLRRTQTSPLHVKASLDGFLRYERDMKALIVELWDRIESLDFRFASQEQQRRASLEEWNALVLRPSTCLRHLKLFCPPSLPRFLDQISSSPLPFIETLELMDVRDALPAGGNIGASIHLPLLKHLRIDSVTPYNAPRALKLLKRLENISTSDRCTSNLSLHILQSDFSHQVELASAISQTFAKYLRSAEDVLATAFQEQATACLTFTQNNVYFSVRPWMGSILKSSEETIFAFNIYSAWTDEFIAAFASCLESRLSRFDKLANLWFIMDEPDKFEEETITAMMGIIPRLSSITSILKIPMEMRRGAALPSFRDLCILDSTPTRDQALEAFLKSRSKDARSDPIKTVFVPATLN</sequence>
<gene>
    <name evidence="1" type="ORF">CVT26_009604</name>
</gene>
<keyword evidence="2" id="KW-1185">Reference proteome</keyword>
<proteinExistence type="predicted"/>
<reference evidence="1 2" key="1">
    <citation type="journal article" date="2018" name="Evol. Lett.">
        <title>Horizontal gene cluster transfer increased hallucinogenic mushroom diversity.</title>
        <authorList>
            <person name="Reynolds H.T."/>
            <person name="Vijayakumar V."/>
            <person name="Gluck-Thaler E."/>
            <person name="Korotkin H.B."/>
            <person name="Matheny P.B."/>
            <person name="Slot J.C."/>
        </authorList>
    </citation>
    <scope>NUCLEOTIDE SEQUENCE [LARGE SCALE GENOMIC DNA]</scope>
    <source>
        <strain evidence="1 2">SRW20</strain>
    </source>
</reference>
<evidence type="ECO:0000313" key="1">
    <source>
        <dbReference type="EMBL" id="PPR02819.1"/>
    </source>
</evidence>
<dbReference type="OrthoDB" id="2849949at2759"/>
<name>A0A409YIG2_9AGAR</name>
<dbReference type="AlphaFoldDB" id="A0A409YIG2"/>
<comment type="caution">
    <text evidence="1">The sequence shown here is derived from an EMBL/GenBank/DDBJ whole genome shotgun (WGS) entry which is preliminary data.</text>
</comment>
<protein>
    <submittedName>
        <fullName evidence="1">Uncharacterized protein</fullName>
    </submittedName>
</protein>